<keyword evidence="1" id="KW-1133">Transmembrane helix</keyword>
<protein>
    <submittedName>
        <fullName evidence="2">Uncharacterized protein</fullName>
    </submittedName>
</protein>
<accession>A0A8D9B927</accession>
<evidence type="ECO:0000256" key="1">
    <source>
        <dbReference type="SAM" id="Phobius"/>
    </source>
</evidence>
<feature type="transmembrane region" description="Helical" evidence="1">
    <location>
        <begin position="35"/>
        <end position="52"/>
    </location>
</feature>
<feature type="transmembrane region" description="Helical" evidence="1">
    <location>
        <begin position="88"/>
        <end position="106"/>
    </location>
</feature>
<sequence length="141" mass="16227">MTSGILTISSSLSTFFLSISLSTFFLSISHVYSCLSLYNFLPHLFFLYFQLLTHSINPSGKHQVFKIIFPNISLESVTSFLFLQLPLYSPFLSLCLLLFLSFHFHFHSSFLLSCQNETCHTCFLFFFGSGTAVKMHSFFFH</sequence>
<organism evidence="2">
    <name type="scientific">Cacopsylla melanoneura</name>
    <dbReference type="NCBI Taxonomy" id="428564"/>
    <lineage>
        <taxon>Eukaryota</taxon>
        <taxon>Metazoa</taxon>
        <taxon>Ecdysozoa</taxon>
        <taxon>Arthropoda</taxon>
        <taxon>Hexapoda</taxon>
        <taxon>Insecta</taxon>
        <taxon>Pterygota</taxon>
        <taxon>Neoptera</taxon>
        <taxon>Paraneoptera</taxon>
        <taxon>Hemiptera</taxon>
        <taxon>Sternorrhyncha</taxon>
        <taxon>Psylloidea</taxon>
        <taxon>Psyllidae</taxon>
        <taxon>Psyllinae</taxon>
        <taxon>Cacopsylla</taxon>
    </lineage>
</organism>
<dbReference type="AlphaFoldDB" id="A0A8D9B927"/>
<reference evidence="2" key="1">
    <citation type="submission" date="2021-05" db="EMBL/GenBank/DDBJ databases">
        <authorList>
            <person name="Alioto T."/>
            <person name="Alioto T."/>
            <person name="Gomez Garrido J."/>
        </authorList>
    </citation>
    <scope>NUCLEOTIDE SEQUENCE</scope>
</reference>
<name>A0A8D9B927_9HEMI</name>
<keyword evidence="1" id="KW-0472">Membrane</keyword>
<proteinExistence type="predicted"/>
<feature type="transmembrane region" description="Helical" evidence="1">
    <location>
        <begin position="12"/>
        <end position="29"/>
    </location>
</feature>
<evidence type="ECO:0000313" key="2">
    <source>
        <dbReference type="EMBL" id="CAG6778937.1"/>
    </source>
</evidence>
<dbReference type="EMBL" id="HBUF01611980">
    <property type="protein sequence ID" value="CAG6778937.1"/>
    <property type="molecule type" value="Transcribed_RNA"/>
</dbReference>
<keyword evidence="1" id="KW-0812">Transmembrane</keyword>